<sequence length="130" mass="14754">MRLPRVRLTVRQMMAGVAALAVMLGSVLQWRWHQLSREYSATAKHFAEMEAGERYAMAITEANLAEFKKELQGLDPKSQKTLLVKRQIAEEAKYLDFMKANARHSSAVRAIHEQAASRPWLPLAPEPPMP</sequence>
<name>A0AAU7CKK4_9BACT</name>
<dbReference type="RefSeq" id="WP_406698452.1">
    <property type="nucleotide sequence ID" value="NZ_CP155447.1"/>
</dbReference>
<protein>
    <recommendedName>
        <fullName evidence="2">Chemotaxis methyl-accepting receptor HlyB-like 4HB MCP domain-containing protein</fullName>
    </recommendedName>
</protein>
<reference evidence="1" key="1">
    <citation type="submission" date="2024-05" db="EMBL/GenBank/DDBJ databases">
        <title>Planctomycetes of the genus Singulisphaera possess chitinolytic capabilities.</title>
        <authorList>
            <person name="Ivanova A."/>
        </authorList>
    </citation>
    <scope>NUCLEOTIDE SEQUENCE</scope>
    <source>
        <strain evidence="1">Ch08T</strain>
    </source>
</reference>
<dbReference type="EMBL" id="CP155447">
    <property type="protein sequence ID" value="XBH05613.1"/>
    <property type="molecule type" value="Genomic_DNA"/>
</dbReference>
<evidence type="ECO:0008006" key="2">
    <source>
        <dbReference type="Google" id="ProtNLM"/>
    </source>
</evidence>
<organism evidence="1">
    <name type="scientific">Singulisphaera sp. Ch08</name>
    <dbReference type="NCBI Taxonomy" id="3120278"/>
    <lineage>
        <taxon>Bacteria</taxon>
        <taxon>Pseudomonadati</taxon>
        <taxon>Planctomycetota</taxon>
        <taxon>Planctomycetia</taxon>
        <taxon>Isosphaerales</taxon>
        <taxon>Isosphaeraceae</taxon>
        <taxon>Singulisphaera</taxon>
    </lineage>
</organism>
<evidence type="ECO:0000313" key="1">
    <source>
        <dbReference type="EMBL" id="XBH05613.1"/>
    </source>
</evidence>
<gene>
    <name evidence="1" type="ORF">V5E97_06215</name>
</gene>
<dbReference type="AlphaFoldDB" id="A0AAU7CKK4"/>
<proteinExistence type="predicted"/>
<accession>A0AAU7CKK4</accession>